<proteinExistence type="predicted"/>
<comment type="caution">
    <text evidence="3">The sequence shown here is derived from an EMBL/GenBank/DDBJ whole genome shotgun (WGS) entry which is preliminary data.</text>
</comment>
<dbReference type="Pfam" id="PF11976">
    <property type="entry name" value="Rad60-SLD"/>
    <property type="match status" value="1"/>
</dbReference>
<dbReference type="SUPFAM" id="SSF54236">
    <property type="entry name" value="Ubiquitin-like"/>
    <property type="match status" value="1"/>
</dbReference>
<dbReference type="EMBL" id="JAAMPC010000003">
    <property type="protein sequence ID" value="KAG2322190.1"/>
    <property type="molecule type" value="Genomic_DNA"/>
</dbReference>
<dbReference type="Gene3D" id="3.10.20.90">
    <property type="entry name" value="Phosphatidylinositol 3-kinase Catalytic Subunit, Chain A, domain 1"/>
    <property type="match status" value="1"/>
</dbReference>
<dbReference type="InterPro" id="IPR029071">
    <property type="entry name" value="Ubiquitin-like_domsf"/>
</dbReference>
<name>A0A8X7W4E0_BRACI</name>
<reference evidence="3 4" key="1">
    <citation type="submission" date="2020-02" db="EMBL/GenBank/DDBJ databases">
        <authorList>
            <person name="Ma Q."/>
            <person name="Huang Y."/>
            <person name="Song X."/>
            <person name="Pei D."/>
        </authorList>
    </citation>
    <scope>NUCLEOTIDE SEQUENCE [LARGE SCALE GENOMIC DNA]</scope>
    <source>
        <strain evidence="3">Sxm20200214</strain>
        <tissue evidence="3">Leaf</tissue>
    </source>
</reference>
<dbReference type="PANTHER" id="PTHR47813:SF2">
    <property type="entry name" value="UBIQUITIN-LIKE SUPERFAMILY PROTEIN"/>
    <property type="match status" value="1"/>
</dbReference>
<dbReference type="AlphaFoldDB" id="A0A8X7W4E0"/>
<evidence type="ECO:0000256" key="1">
    <source>
        <dbReference type="SAM" id="MobiDB-lite"/>
    </source>
</evidence>
<gene>
    <name evidence="3" type="ORF">Bca52824_015403</name>
</gene>
<protein>
    <recommendedName>
        <fullName evidence="2">Rad60/SUMO-like domain-containing protein</fullName>
    </recommendedName>
</protein>
<evidence type="ECO:0000313" key="3">
    <source>
        <dbReference type="EMBL" id="KAG2322190.1"/>
    </source>
</evidence>
<feature type="domain" description="Rad60/SUMO-like" evidence="2">
    <location>
        <begin position="147"/>
        <end position="213"/>
    </location>
</feature>
<evidence type="ECO:0000313" key="4">
    <source>
        <dbReference type="Proteomes" id="UP000886595"/>
    </source>
</evidence>
<sequence>MGGEGEDLEPLFDYHRVQPSNFVCIDDDDDSDVSEVPVKKRAKASHTVAKKDEDVKVVKVIEVAGDDDWLPPPPKVVFDKSKEAGEDSTIKALRTKKMELMSFTKTAVDVMQEAKDSAKKEAQVSLKPSSEAPAQAPPGPINDRAKIVITIQDKAGQKQFRVYADEKFERVFKMYTDKEKLDPKNLVFTFDGDKIDPSTTPSNLEMEEGDMIEDLIGLCGEAFSKSERMSAKSGMSIRSSLPGFVHQHWTWKGSLLKRLVLYL</sequence>
<dbReference type="Proteomes" id="UP000886595">
    <property type="component" value="Unassembled WGS sequence"/>
</dbReference>
<accession>A0A8X7W4E0</accession>
<dbReference type="PANTHER" id="PTHR47813">
    <property type="entry name" value="UBIQUITIN-LIKE SUPERFAMILY PROTEIN"/>
    <property type="match status" value="1"/>
</dbReference>
<dbReference type="CDD" id="cd01763">
    <property type="entry name" value="Ubl_SUMO_like"/>
    <property type="match status" value="1"/>
</dbReference>
<organism evidence="3 4">
    <name type="scientific">Brassica carinata</name>
    <name type="common">Ethiopian mustard</name>
    <name type="synonym">Abyssinian cabbage</name>
    <dbReference type="NCBI Taxonomy" id="52824"/>
    <lineage>
        <taxon>Eukaryota</taxon>
        <taxon>Viridiplantae</taxon>
        <taxon>Streptophyta</taxon>
        <taxon>Embryophyta</taxon>
        <taxon>Tracheophyta</taxon>
        <taxon>Spermatophyta</taxon>
        <taxon>Magnoliopsida</taxon>
        <taxon>eudicotyledons</taxon>
        <taxon>Gunneridae</taxon>
        <taxon>Pentapetalae</taxon>
        <taxon>rosids</taxon>
        <taxon>malvids</taxon>
        <taxon>Brassicales</taxon>
        <taxon>Brassicaceae</taxon>
        <taxon>Brassiceae</taxon>
        <taxon>Brassica</taxon>
    </lineage>
</organism>
<feature type="region of interest" description="Disordered" evidence="1">
    <location>
        <begin position="119"/>
        <end position="141"/>
    </location>
</feature>
<keyword evidence="4" id="KW-1185">Reference proteome</keyword>
<evidence type="ECO:0000259" key="2">
    <source>
        <dbReference type="Pfam" id="PF11976"/>
    </source>
</evidence>
<dbReference type="InterPro" id="IPR022617">
    <property type="entry name" value="Rad60/SUMO-like_dom"/>
</dbReference>
<dbReference type="OrthoDB" id="442921at2759"/>